<organism evidence="3">
    <name type="scientific">Anopheles sinensis</name>
    <name type="common">Mosquito</name>
    <dbReference type="NCBI Taxonomy" id="74873"/>
    <lineage>
        <taxon>Eukaryota</taxon>
        <taxon>Metazoa</taxon>
        <taxon>Ecdysozoa</taxon>
        <taxon>Arthropoda</taxon>
        <taxon>Hexapoda</taxon>
        <taxon>Insecta</taxon>
        <taxon>Pterygota</taxon>
        <taxon>Neoptera</taxon>
        <taxon>Endopterygota</taxon>
        <taxon>Diptera</taxon>
        <taxon>Nematocera</taxon>
        <taxon>Culicoidea</taxon>
        <taxon>Culicidae</taxon>
        <taxon>Anophelinae</taxon>
        <taxon>Anopheles</taxon>
    </lineage>
</organism>
<proteinExistence type="predicted"/>
<protein>
    <submittedName>
        <fullName evidence="3">AGAP012043-PA-like protein</fullName>
    </submittedName>
</protein>
<feature type="signal peptide" evidence="2">
    <location>
        <begin position="1"/>
        <end position="17"/>
    </location>
</feature>
<feature type="compositionally biased region" description="Acidic residues" evidence="1">
    <location>
        <begin position="207"/>
        <end position="221"/>
    </location>
</feature>
<dbReference type="VEuPathDB" id="VectorBase:ASIS008764"/>
<dbReference type="OrthoDB" id="8197587at2759"/>
<evidence type="ECO:0000256" key="1">
    <source>
        <dbReference type="SAM" id="MobiDB-lite"/>
    </source>
</evidence>
<dbReference type="EMBL" id="ATLV01013368">
    <property type="status" value="NOT_ANNOTATED_CDS"/>
    <property type="molecule type" value="Genomic_DNA"/>
</dbReference>
<feature type="compositionally biased region" description="Low complexity" evidence="1">
    <location>
        <begin position="70"/>
        <end position="87"/>
    </location>
</feature>
<dbReference type="EnsemblMetazoa" id="ASIC004975-RA">
    <property type="protein sequence ID" value="ASIC004975-PA"/>
    <property type="gene ID" value="ASIC004975"/>
</dbReference>
<sequence length="294" mass="32837">MNRYCFLIVLLVATAAAQYPASGWRPEGAQFRLPTEYGAPLLLFQPQPQRVQVQITREDVRFAGQQVAEEQPSSTTTTTTTVEPVTQANPSTTTTTDQPELDPLKVQGLPSDQPKDFQQRANLRQQPAAIRQLPTNFGQRQFFPISGQLRALPPVGTNVFQQEQQQQVVQPQPVQQPQQQATPAETYGPPEQEPAELPATTEQPDVQQEDGEDDYDGDEESGPVVAVANAFSGQYYILGPDNTLQRVVYSTMQTDEDRLVNGFSAQLKYSPVDPIRDPVYTYNEQGQLIRIYKK</sequence>
<dbReference type="STRING" id="74873.A0A084VIL4"/>
<gene>
    <name evidence="3" type="ORF">ZHAS_00004975</name>
</gene>
<dbReference type="Proteomes" id="UP000030765">
    <property type="component" value="Unassembled WGS sequence"/>
</dbReference>
<reference evidence="3 5" key="1">
    <citation type="journal article" date="2014" name="BMC Genomics">
        <title>Genome sequence of Anopheles sinensis provides insight into genetics basis of mosquito competence for malaria parasites.</title>
        <authorList>
            <person name="Zhou D."/>
            <person name="Zhang D."/>
            <person name="Ding G."/>
            <person name="Shi L."/>
            <person name="Hou Q."/>
            <person name="Ye Y."/>
            <person name="Xu Y."/>
            <person name="Zhou H."/>
            <person name="Xiong C."/>
            <person name="Li S."/>
            <person name="Yu J."/>
            <person name="Hong S."/>
            <person name="Yu X."/>
            <person name="Zou P."/>
            <person name="Chen C."/>
            <person name="Chang X."/>
            <person name="Wang W."/>
            <person name="Lv Y."/>
            <person name="Sun Y."/>
            <person name="Ma L."/>
            <person name="Shen B."/>
            <person name="Zhu C."/>
        </authorList>
    </citation>
    <scope>NUCLEOTIDE SEQUENCE [LARGE SCALE GENOMIC DNA]</scope>
</reference>
<accession>A0A084VIL4</accession>
<feature type="region of interest" description="Disordered" evidence="1">
    <location>
        <begin position="162"/>
        <end position="221"/>
    </location>
</feature>
<evidence type="ECO:0000313" key="5">
    <source>
        <dbReference type="Proteomes" id="UP000030765"/>
    </source>
</evidence>
<dbReference type="EMBL" id="KE524854">
    <property type="protein sequence ID" value="KFB37808.1"/>
    <property type="molecule type" value="Genomic_DNA"/>
</dbReference>
<dbReference type="AlphaFoldDB" id="A0A084VIL4"/>
<feature type="compositionally biased region" description="Polar residues" evidence="1">
    <location>
        <begin position="88"/>
        <end position="98"/>
    </location>
</feature>
<keyword evidence="5" id="KW-1185">Reference proteome</keyword>
<evidence type="ECO:0000256" key="2">
    <source>
        <dbReference type="SAM" id="SignalP"/>
    </source>
</evidence>
<name>A0A084VIL4_ANOSI</name>
<feature type="chain" id="PRO_5001783550" evidence="2">
    <location>
        <begin position="18"/>
        <end position="294"/>
    </location>
</feature>
<dbReference type="VEuPathDB" id="VectorBase:ASIC004975"/>
<reference evidence="4" key="2">
    <citation type="submission" date="2020-05" db="UniProtKB">
        <authorList>
            <consortium name="EnsemblMetazoa"/>
        </authorList>
    </citation>
    <scope>IDENTIFICATION</scope>
</reference>
<feature type="region of interest" description="Disordered" evidence="1">
    <location>
        <begin position="65"/>
        <end position="123"/>
    </location>
</feature>
<keyword evidence="2" id="KW-0732">Signal</keyword>
<dbReference type="OMA" id="QVQYQYD"/>
<evidence type="ECO:0000313" key="3">
    <source>
        <dbReference type="EMBL" id="KFB37808.1"/>
    </source>
</evidence>
<evidence type="ECO:0000313" key="4">
    <source>
        <dbReference type="EnsemblMetazoa" id="ASIC004975-PA"/>
    </source>
</evidence>
<feature type="compositionally biased region" description="Low complexity" evidence="1">
    <location>
        <begin position="162"/>
        <end position="180"/>
    </location>
</feature>